<dbReference type="Proteomes" id="UP000664698">
    <property type="component" value="Unassembled WGS sequence"/>
</dbReference>
<evidence type="ECO:0000313" key="2">
    <source>
        <dbReference type="Proteomes" id="UP000664698"/>
    </source>
</evidence>
<sequence>MENILEKDLSPDAGLTDHSIAKQLDTILGHRLFKGSPILCSFLRFIVAETLKGNARELKEYVIGVNALGKKLDFNPQTDAIVRIHAGRLRKLLAEYYSGPGAWDELLIELVKGSYVPIFRVRPLFQEQKPIIKPSGAHWRSSLTLAVLPFRNLCSDGSYQFFSDGLGEELTGLFSTFRDISVIAHHSARKYTKPEQDIKSIGRELGAHYLITGSVRRTKSEIRISVGLSETWDGTQVWAKSYRETLEEDGLFEVQDHITADIYSKLGGYYGFIIRDAIVSGRKRKQLSIQTFDAVLWNYYFHMDFSREAYLKTRGALEDSLRRDPHYATGMAFLSELYLDALTLGYPTVADPLKESYAMAKRAIRLDPECPHAHRSFAWASIYLKRKADAVQAMEQCLKLNPYSVSNSGAVGFGMACVGEYDRALDLLDSSVSLNPHSPWWFYLGYFLIYFHKKDFTKALVAAERITVLEVFFDPLTKAAARGKLGLLDPKAIDDLRLELSTFKVQLDDLKSNLESMILDRELIDDILDGLALSGVSQRPN</sequence>
<keyword evidence="2" id="KW-1185">Reference proteome</keyword>
<evidence type="ECO:0000313" key="1">
    <source>
        <dbReference type="EMBL" id="MBN7801531.1"/>
    </source>
</evidence>
<protein>
    <recommendedName>
        <fullName evidence="3">TolB amino-terminal domain-containing protein</fullName>
    </recommendedName>
</protein>
<dbReference type="InterPro" id="IPR011990">
    <property type="entry name" value="TPR-like_helical_dom_sf"/>
</dbReference>
<dbReference type="Gene3D" id="3.40.50.10070">
    <property type="entry name" value="TolB, N-terminal domain"/>
    <property type="match status" value="1"/>
</dbReference>
<accession>A0ABS3BTD5</accession>
<dbReference type="SUPFAM" id="SSF48452">
    <property type="entry name" value="TPR-like"/>
    <property type="match status" value="1"/>
</dbReference>
<comment type="caution">
    <text evidence="1">The sequence shown here is derived from an EMBL/GenBank/DDBJ whole genome shotgun (WGS) entry which is preliminary data.</text>
</comment>
<proteinExistence type="predicted"/>
<dbReference type="Gene3D" id="1.25.40.10">
    <property type="entry name" value="Tetratricopeptide repeat domain"/>
    <property type="match status" value="1"/>
</dbReference>
<dbReference type="EMBL" id="JAFKCW010000002">
    <property type="protein sequence ID" value="MBN7801531.1"/>
    <property type="molecule type" value="Genomic_DNA"/>
</dbReference>
<gene>
    <name evidence="1" type="ORF">J0A67_11705</name>
</gene>
<evidence type="ECO:0008006" key="3">
    <source>
        <dbReference type="Google" id="ProtNLM"/>
    </source>
</evidence>
<reference evidence="1 2" key="1">
    <citation type="submission" date="2021-03" db="EMBL/GenBank/DDBJ databases">
        <title>novel species isolated from a fishpond in China.</title>
        <authorList>
            <person name="Lu H."/>
            <person name="Cai Z."/>
        </authorList>
    </citation>
    <scope>NUCLEOTIDE SEQUENCE [LARGE SCALE GENOMIC DNA]</scope>
    <source>
        <strain evidence="1 2">JCM 31546</strain>
    </source>
</reference>
<organism evidence="1 2">
    <name type="scientific">Algoriphagus aestuariicola</name>
    <dbReference type="NCBI Taxonomy" id="1852016"/>
    <lineage>
        <taxon>Bacteria</taxon>
        <taxon>Pseudomonadati</taxon>
        <taxon>Bacteroidota</taxon>
        <taxon>Cytophagia</taxon>
        <taxon>Cytophagales</taxon>
        <taxon>Cyclobacteriaceae</taxon>
        <taxon>Algoriphagus</taxon>
    </lineage>
</organism>
<name>A0ABS3BTD5_9BACT</name>
<dbReference type="RefSeq" id="WP_206569512.1">
    <property type="nucleotide sequence ID" value="NZ_JAFKCW010000002.1"/>
</dbReference>